<sequence length="378" mass="42061">MHRLFGSKFKNKQNAMPSRNLRQEDPFRRINSWDDGYEYIQSTTPSPPSGRTPAPFYSPPPMASNPARGAPHGPDHGHGPMRDDFEPYSSRAYPPPPSDSEERRRRRYHRDPSPPPYRAARAPSPPPAYRSTRSPSPPYGRRDAGPPPISSRPRARRPSPDSRGAAPLARSRSMREARPQRSYTRSPSPPPRRRDRDRDMEWNRERPVHRAERRRSPSPMMAGARHRDRDWDSGRRRDPSPRAPRRSGRYGSPSPLPRSQDRPPIGRSKSTSAKERFAGLSPRWQHAATAALQAGGLAAIQMRSQPGGWKGEKGARVASAALGAAAMDAFAKKNKAESGGGRREPSRGRRSGGVEAMGGALGGFLIDQLSKQKSKSRH</sequence>
<feature type="compositionally biased region" description="Basic and acidic residues" evidence="1">
    <location>
        <begin position="333"/>
        <end position="347"/>
    </location>
</feature>
<accession>A0AAJ0HFX4</accession>
<comment type="caution">
    <text evidence="2">The sequence shown here is derived from an EMBL/GenBank/DDBJ whole genome shotgun (WGS) entry which is preliminary data.</text>
</comment>
<keyword evidence="3" id="KW-1185">Reference proteome</keyword>
<name>A0AAJ0HFX4_9PEZI</name>
<evidence type="ECO:0000256" key="1">
    <source>
        <dbReference type="SAM" id="MobiDB-lite"/>
    </source>
</evidence>
<evidence type="ECO:0000313" key="2">
    <source>
        <dbReference type="EMBL" id="KAK3349850.1"/>
    </source>
</evidence>
<evidence type="ECO:0000313" key="3">
    <source>
        <dbReference type="Proteomes" id="UP001275084"/>
    </source>
</evidence>
<feature type="region of interest" description="Disordered" evidence="1">
    <location>
        <begin position="1"/>
        <end position="284"/>
    </location>
</feature>
<dbReference type="AlphaFoldDB" id="A0AAJ0HFX4"/>
<feature type="region of interest" description="Disordered" evidence="1">
    <location>
        <begin position="333"/>
        <end position="357"/>
    </location>
</feature>
<reference evidence="2" key="1">
    <citation type="journal article" date="2023" name="Mol. Phylogenet. Evol.">
        <title>Genome-scale phylogeny and comparative genomics of the fungal order Sordariales.</title>
        <authorList>
            <person name="Hensen N."/>
            <person name="Bonometti L."/>
            <person name="Westerberg I."/>
            <person name="Brannstrom I.O."/>
            <person name="Guillou S."/>
            <person name="Cros-Aarteil S."/>
            <person name="Calhoun S."/>
            <person name="Haridas S."/>
            <person name="Kuo A."/>
            <person name="Mondo S."/>
            <person name="Pangilinan J."/>
            <person name="Riley R."/>
            <person name="LaButti K."/>
            <person name="Andreopoulos B."/>
            <person name="Lipzen A."/>
            <person name="Chen C."/>
            <person name="Yan M."/>
            <person name="Daum C."/>
            <person name="Ng V."/>
            <person name="Clum A."/>
            <person name="Steindorff A."/>
            <person name="Ohm R.A."/>
            <person name="Martin F."/>
            <person name="Silar P."/>
            <person name="Natvig D.O."/>
            <person name="Lalanne C."/>
            <person name="Gautier V."/>
            <person name="Ament-Velasquez S.L."/>
            <person name="Kruys A."/>
            <person name="Hutchinson M.I."/>
            <person name="Powell A.J."/>
            <person name="Barry K."/>
            <person name="Miller A.N."/>
            <person name="Grigoriev I.V."/>
            <person name="Debuchy R."/>
            <person name="Gladieux P."/>
            <person name="Hiltunen Thoren M."/>
            <person name="Johannesson H."/>
        </authorList>
    </citation>
    <scope>NUCLEOTIDE SEQUENCE</scope>
    <source>
        <strain evidence="2">CBS 955.72</strain>
    </source>
</reference>
<feature type="compositionally biased region" description="Basic and acidic residues" evidence="1">
    <location>
        <begin position="21"/>
        <end position="32"/>
    </location>
</feature>
<feature type="compositionally biased region" description="Basic residues" evidence="1">
    <location>
        <begin position="1"/>
        <end position="11"/>
    </location>
</feature>
<proteinExistence type="predicted"/>
<organism evidence="2 3">
    <name type="scientific">Lasiosphaeria hispida</name>
    <dbReference type="NCBI Taxonomy" id="260671"/>
    <lineage>
        <taxon>Eukaryota</taxon>
        <taxon>Fungi</taxon>
        <taxon>Dikarya</taxon>
        <taxon>Ascomycota</taxon>
        <taxon>Pezizomycotina</taxon>
        <taxon>Sordariomycetes</taxon>
        <taxon>Sordariomycetidae</taxon>
        <taxon>Sordariales</taxon>
        <taxon>Lasiosphaeriaceae</taxon>
        <taxon>Lasiosphaeria</taxon>
    </lineage>
</organism>
<feature type="compositionally biased region" description="Pro residues" evidence="1">
    <location>
        <begin position="113"/>
        <end position="128"/>
    </location>
</feature>
<reference evidence="2" key="2">
    <citation type="submission" date="2023-06" db="EMBL/GenBank/DDBJ databases">
        <authorList>
            <consortium name="Lawrence Berkeley National Laboratory"/>
            <person name="Haridas S."/>
            <person name="Hensen N."/>
            <person name="Bonometti L."/>
            <person name="Westerberg I."/>
            <person name="Brannstrom I.O."/>
            <person name="Guillou S."/>
            <person name="Cros-Aarteil S."/>
            <person name="Calhoun S."/>
            <person name="Kuo A."/>
            <person name="Mondo S."/>
            <person name="Pangilinan J."/>
            <person name="Riley R."/>
            <person name="Labutti K."/>
            <person name="Andreopoulos B."/>
            <person name="Lipzen A."/>
            <person name="Chen C."/>
            <person name="Yanf M."/>
            <person name="Daum C."/>
            <person name="Ng V."/>
            <person name="Clum A."/>
            <person name="Steindorff A."/>
            <person name="Ohm R."/>
            <person name="Martin F."/>
            <person name="Silar P."/>
            <person name="Natvig D."/>
            <person name="Lalanne C."/>
            <person name="Gautier V."/>
            <person name="Ament-Velasquez S.L."/>
            <person name="Kruys A."/>
            <person name="Hutchinson M.I."/>
            <person name="Powell A.J."/>
            <person name="Barry K."/>
            <person name="Miller A.N."/>
            <person name="Grigoriev I.V."/>
            <person name="Debuchy R."/>
            <person name="Gladieux P."/>
            <person name="Thoren M.H."/>
            <person name="Johannesson H."/>
        </authorList>
    </citation>
    <scope>NUCLEOTIDE SEQUENCE</scope>
    <source>
        <strain evidence="2">CBS 955.72</strain>
    </source>
</reference>
<dbReference type="Proteomes" id="UP001275084">
    <property type="component" value="Unassembled WGS sequence"/>
</dbReference>
<gene>
    <name evidence="2" type="ORF">B0T25DRAFT_549070</name>
</gene>
<feature type="compositionally biased region" description="Basic and acidic residues" evidence="1">
    <location>
        <begin position="73"/>
        <end position="85"/>
    </location>
</feature>
<feature type="compositionally biased region" description="Basic and acidic residues" evidence="1">
    <location>
        <begin position="192"/>
        <end position="210"/>
    </location>
</feature>
<feature type="compositionally biased region" description="Basic and acidic residues" evidence="1">
    <location>
        <begin position="225"/>
        <end position="240"/>
    </location>
</feature>
<dbReference type="EMBL" id="JAUIQD010000005">
    <property type="protein sequence ID" value="KAK3349850.1"/>
    <property type="molecule type" value="Genomic_DNA"/>
</dbReference>
<protein>
    <submittedName>
        <fullName evidence="2">Uncharacterized protein</fullName>
    </submittedName>
</protein>
<feature type="compositionally biased region" description="Pro residues" evidence="1">
    <location>
        <begin position="45"/>
        <end position="63"/>
    </location>
</feature>